<keyword evidence="1" id="KW-0004">4Fe-4S</keyword>
<accession>A0AAE3DXE2</accession>
<evidence type="ECO:0000256" key="2">
    <source>
        <dbReference type="ARBA" id="ARBA00022723"/>
    </source>
</evidence>
<evidence type="ECO:0000256" key="4">
    <source>
        <dbReference type="ARBA" id="ARBA00023014"/>
    </source>
</evidence>
<organism evidence="6 7">
    <name type="scientific">Hominilimicola fabiformis</name>
    <dbReference type="NCBI Taxonomy" id="2885356"/>
    <lineage>
        <taxon>Bacteria</taxon>
        <taxon>Bacillati</taxon>
        <taxon>Bacillota</taxon>
        <taxon>Clostridia</taxon>
        <taxon>Eubacteriales</taxon>
        <taxon>Oscillospiraceae</taxon>
        <taxon>Hominilimicola</taxon>
    </lineage>
</organism>
<feature type="domain" description="4Fe-4S ferredoxin-type" evidence="5">
    <location>
        <begin position="194"/>
        <end position="224"/>
    </location>
</feature>
<dbReference type="SUPFAM" id="SSF54862">
    <property type="entry name" value="4Fe-4S ferredoxins"/>
    <property type="match status" value="1"/>
</dbReference>
<dbReference type="GO" id="GO:0016002">
    <property type="term" value="F:sulfite reductase activity"/>
    <property type="evidence" value="ECO:0007669"/>
    <property type="project" value="TreeGrafter"/>
</dbReference>
<dbReference type="SUPFAM" id="SSF56014">
    <property type="entry name" value="Nitrite and sulphite reductase 4Fe-4S domain-like"/>
    <property type="match status" value="1"/>
</dbReference>
<dbReference type="Gene3D" id="3.30.413.10">
    <property type="entry name" value="Sulfite Reductase Hemoprotein, domain 1"/>
    <property type="match status" value="1"/>
</dbReference>
<dbReference type="AlphaFoldDB" id="A0AAE3DXE2"/>
<evidence type="ECO:0000256" key="1">
    <source>
        <dbReference type="ARBA" id="ARBA00022485"/>
    </source>
</evidence>
<evidence type="ECO:0000256" key="3">
    <source>
        <dbReference type="ARBA" id="ARBA00023004"/>
    </source>
</evidence>
<dbReference type="PROSITE" id="PS51379">
    <property type="entry name" value="4FE4S_FER_2"/>
    <property type="match status" value="2"/>
</dbReference>
<dbReference type="GO" id="GO:0046872">
    <property type="term" value="F:metal ion binding"/>
    <property type="evidence" value="ECO:0007669"/>
    <property type="project" value="UniProtKB-KW"/>
</dbReference>
<evidence type="ECO:0000313" key="7">
    <source>
        <dbReference type="Proteomes" id="UP001198242"/>
    </source>
</evidence>
<gene>
    <name evidence="6" type="ORF">LKE05_02145</name>
</gene>
<dbReference type="InterPro" id="IPR045854">
    <property type="entry name" value="NO2/SO3_Rdtase_4Fe4S_sf"/>
</dbReference>
<dbReference type="GO" id="GO:0051539">
    <property type="term" value="F:4 iron, 4 sulfur cluster binding"/>
    <property type="evidence" value="ECO:0007669"/>
    <property type="project" value="UniProtKB-KW"/>
</dbReference>
<keyword evidence="3" id="KW-0408">Iron</keyword>
<dbReference type="Pfam" id="PF01077">
    <property type="entry name" value="NIR_SIR"/>
    <property type="match status" value="1"/>
</dbReference>
<dbReference type="Proteomes" id="UP001198242">
    <property type="component" value="Unassembled WGS sequence"/>
</dbReference>
<dbReference type="InterPro" id="IPR036136">
    <property type="entry name" value="Nit/Sulf_reduc_fer-like_dom_sf"/>
</dbReference>
<sequence>MAKLKPAQIAEVKGKGFLINRGTENFSGRIVPRGTVFSPDDLKTVSEISSKFGNGKVIPTTRLGLEIQGIPYENVQDAIDYAESHGLKFGGTGNKIRPITSCKGTTCVYGNYDTHALAAKLYDEYYIGWADIKLPHKFKIGIGGCPNSCVKPALNDFGIEGHRIPKYNSENCKGCKVCMIEKSCPSKAAKLVDGKMVIDENVCKTCGVCSESKCPFKAVKPHNEVVYQIYVGGTWGKKSRMGTPLSKFVSEDEIAPILEKTMIWFKLNANPKERLGVAIDRLGVEKFEKDVLENDELLEKKDILFE</sequence>
<evidence type="ECO:0000259" key="5">
    <source>
        <dbReference type="PROSITE" id="PS51379"/>
    </source>
</evidence>
<dbReference type="GO" id="GO:0020037">
    <property type="term" value="F:heme binding"/>
    <property type="evidence" value="ECO:0007669"/>
    <property type="project" value="InterPro"/>
</dbReference>
<dbReference type="GO" id="GO:0050311">
    <property type="term" value="F:sulfite reductase (ferredoxin) activity"/>
    <property type="evidence" value="ECO:0007669"/>
    <property type="project" value="TreeGrafter"/>
</dbReference>
<dbReference type="PANTHER" id="PTHR11493:SF54">
    <property type="entry name" value="ANAEROBIC SULFITE REDUCTASE SUBUNIT C"/>
    <property type="match status" value="1"/>
</dbReference>
<reference evidence="6 7" key="1">
    <citation type="submission" date="2021-10" db="EMBL/GenBank/DDBJ databases">
        <title>Anaerobic single-cell dispensing facilitates the cultivation of human gut bacteria.</title>
        <authorList>
            <person name="Afrizal A."/>
        </authorList>
    </citation>
    <scope>NUCLEOTIDE SEQUENCE [LARGE SCALE GENOMIC DNA]</scope>
    <source>
        <strain evidence="6 7">CLA-AA-H232</strain>
    </source>
</reference>
<dbReference type="Pfam" id="PF03460">
    <property type="entry name" value="NIR_SIR_ferr"/>
    <property type="match status" value="1"/>
</dbReference>
<dbReference type="PANTHER" id="PTHR11493">
    <property type="entry name" value="SULFITE REDUCTASE [NADPH] SUBUNIT BETA-RELATED"/>
    <property type="match status" value="1"/>
</dbReference>
<dbReference type="InterPro" id="IPR005117">
    <property type="entry name" value="NiRdtase/SiRdtase_haem-b_fer"/>
</dbReference>
<dbReference type="InterPro" id="IPR017896">
    <property type="entry name" value="4Fe4S_Fe-S-bd"/>
</dbReference>
<dbReference type="InterPro" id="IPR006067">
    <property type="entry name" value="NO2/SO3_Rdtase_4Fe4S_dom"/>
</dbReference>
<dbReference type="GO" id="GO:0000103">
    <property type="term" value="P:sulfate assimilation"/>
    <property type="evidence" value="ECO:0007669"/>
    <property type="project" value="TreeGrafter"/>
</dbReference>
<keyword evidence="4" id="KW-0411">Iron-sulfur</keyword>
<dbReference type="Gene3D" id="3.30.70.20">
    <property type="match status" value="1"/>
</dbReference>
<proteinExistence type="predicted"/>
<keyword evidence="2" id="KW-0479">Metal-binding</keyword>
<protein>
    <submittedName>
        <fullName evidence="6">(4Fe-4S)-binding protein</fullName>
    </submittedName>
</protein>
<dbReference type="GO" id="GO:0009337">
    <property type="term" value="C:sulfite reductase complex (NADPH)"/>
    <property type="evidence" value="ECO:0007669"/>
    <property type="project" value="TreeGrafter"/>
</dbReference>
<dbReference type="InterPro" id="IPR045169">
    <property type="entry name" value="NO2/SO3_Rdtase_4Fe4S_prot"/>
</dbReference>
<evidence type="ECO:0000313" key="6">
    <source>
        <dbReference type="EMBL" id="MCC2209595.1"/>
    </source>
</evidence>
<comment type="caution">
    <text evidence="6">The sequence shown here is derived from an EMBL/GenBank/DDBJ whole genome shotgun (WGS) entry which is preliminary data.</text>
</comment>
<dbReference type="RefSeq" id="WP_308455783.1">
    <property type="nucleotide sequence ID" value="NZ_JAJEQM010000002.1"/>
</dbReference>
<keyword evidence="7" id="KW-1185">Reference proteome</keyword>
<feature type="domain" description="4Fe-4S ferredoxin-type" evidence="5">
    <location>
        <begin position="163"/>
        <end position="193"/>
    </location>
</feature>
<dbReference type="EMBL" id="JAJEQM010000002">
    <property type="protein sequence ID" value="MCC2209595.1"/>
    <property type="molecule type" value="Genomic_DNA"/>
</dbReference>
<name>A0AAE3DXE2_9FIRM</name>
<dbReference type="SUPFAM" id="SSF55124">
    <property type="entry name" value="Nitrite/Sulfite reductase N-terminal domain-like"/>
    <property type="match status" value="1"/>
</dbReference>